<dbReference type="Gene3D" id="3.30.310.50">
    <property type="entry name" value="Alpha-D-phosphohexomutase, C-terminal domain"/>
    <property type="match status" value="1"/>
</dbReference>
<dbReference type="GO" id="GO:0070525">
    <property type="term" value="P:tRNA threonylcarbamoyladenosine metabolic process"/>
    <property type="evidence" value="ECO:0007669"/>
    <property type="project" value="TreeGrafter"/>
</dbReference>
<evidence type="ECO:0000256" key="4">
    <source>
        <dbReference type="ARBA" id="ARBA00022490"/>
    </source>
</evidence>
<evidence type="ECO:0008006" key="9">
    <source>
        <dbReference type="Google" id="ProtNLM"/>
    </source>
</evidence>
<reference evidence="7 8" key="1">
    <citation type="journal article" date="2018" name="MBio">
        <title>Comparative Genomics Reveals the Core Gene Toolbox for the Fungus-Insect Symbiosis.</title>
        <authorList>
            <person name="Wang Y."/>
            <person name="Stata M."/>
            <person name="Wang W."/>
            <person name="Stajich J.E."/>
            <person name="White M.M."/>
            <person name="Moncalvo J.M."/>
        </authorList>
    </citation>
    <scope>NUCLEOTIDE SEQUENCE [LARGE SCALE GENOMIC DNA]</scope>
    <source>
        <strain evidence="7 8">AUS-77-4</strain>
    </source>
</reference>
<dbReference type="InterPro" id="IPR015419">
    <property type="entry name" value="CTAG/Pcc1"/>
</dbReference>
<dbReference type="GO" id="GO:0005634">
    <property type="term" value="C:nucleus"/>
    <property type="evidence" value="ECO:0007669"/>
    <property type="project" value="UniProtKB-SubCell"/>
</dbReference>
<evidence type="ECO:0000313" key="8">
    <source>
        <dbReference type="Proteomes" id="UP000245699"/>
    </source>
</evidence>
<comment type="similarity">
    <text evidence="3">Belongs to the CTAG/PCC1 family.</text>
</comment>
<proteinExistence type="inferred from homology"/>
<protein>
    <recommendedName>
        <fullName evidence="9">Transcription factor Pcc1</fullName>
    </recommendedName>
</protein>
<comment type="caution">
    <text evidence="7">The sequence shown here is derived from an EMBL/GenBank/DDBJ whole genome shotgun (WGS) entry which is preliminary data.</text>
</comment>
<dbReference type="FunFam" id="3.30.310.50:FF:000005">
    <property type="entry name" value="L antigen family member 3"/>
    <property type="match status" value="1"/>
</dbReference>
<dbReference type="Pfam" id="PF09341">
    <property type="entry name" value="Pcc1"/>
    <property type="match status" value="1"/>
</dbReference>
<dbReference type="Proteomes" id="UP000245699">
    <property type="component" value="Unassembled WGS sequence"/>
</dbReference>
<evidence type="ECO:0000256" key="1">
    <source>
        <dbReference type="ARBA" id="ARBA00004123"/>
    </source>
</evidence>
<dbReference type="EMBL" id="MBFT01000535">
    <property type="protein sequence ID" value="PVU89560.1"/>
    <property type="molecule type" value="Genomic_DNA"/>
</dbReference>
<gene>
    <name evidence="7" type="ORF">BB559_005067</name>
</gene>
<dbReference type="GO" id="GO:0000408">
    <property type="term" value="C:EKC/KEOPS complex"/>
    <property type="evidence" value="ECO:0007669"/>
    <property type="project" value="TreeGrafter"/>
</dbReference>
<evidence type="ECO:0000256" key="5">
    <source>
        <dbReference type="ARBA" id="ARBA00022694"/>
    </source>
</evidence>
<evidence type="ECO:0000256" key="6">
    <source>
        <dbReference type="ARBA" id="ARBA00023242"/>
    </source>
</evidence>
<comment type="subcellular location">
    <subcellularLocation>
        <location evidence="2">Cytoplasm</location>
    </subcellularLocation>
    <subcellularLocation>
        <location evidence="1">Nucleus</location>
    </subcellularLocation>
</comment>
<dbReference type="GO" id="GO:0008033">
    <property type="term" value="P:tRNA processing"/>
    <property type="evidence" value="ECO:0007669"/>
    <property type="project" value="UniProtKB-KW"/>
</dbReference>
<dbReference type="AlphaFoldDB" id="A0A2T9YB61"/>
<keyword evidence="4" id="KW-0963">Cytoplasm</keyword>
<evidence type="ECO:0000313" key="7">
    <source>
        <dbReference type="EMBL" id="PVU89560.1"/>
    </source>
</evidence>
<dbReference type="PANTHER" id="PTHR31283:SF5">
    <property type="entry name" value="EKC_KEOPS COMPLEX SUBUNIT LAGE3"/>
    <property type="match status" value="1"/>
</dbReference>
<organism evidence="7 8">
    <name type="scientific">Furculomyces boomerangus</name>
    <dbReference type="NCBI Taxonomy" id="61424"/>
    <lineage>
        <taxon>Eukaryota</taxon>
        <taxon>Fungi</taxon>
        <taxon>Fungi incertae sedis</taxon>
        <taxon>Zoopagomycota</taxon>
        <taxon>Kickxellomycotina</taxon>
        <taxon>Harpellomycetes</taxon>
        <taxon>Harpellales</taxon>
        <taxon>Harpellaceae</taxon>
        <taxon>Furculomyces</taxon>
    </lineage>
</organism>
<keyword evidence="8" id="KW-1185">Reference proteome</keyword>
<dbReference type="OrthoDB" id="10025739at2759"/>
<evidence type="ECO:0000256" key="2">
    <source>
        <dbReference type="ARBA" id="ARBA00004496"/>
    </source>
</evidence>
<keyword evidence="5" id="KW-0819">tRNA processing</keyword>
<dbReference type="PANTHER" id="PTHR31283">
    <property type="entry name" value="EKC/KEOPS COMPLEX SUBUNIT PCC1 FAMILY MEMBER"/>
    <property type="match status" value="1"/>
</dbReference>
<accession>A0A2T9YB61</accession>
<name>A0A2T9YB61_9FUNG</name>
<keyword evidence="6" id="KW-0539">Nucleus</keyword>
<sequence length="82" mass="9313">MVSNQQIIVRIPFKENQFAKIAKNSLDADREPNSDKINRILQVENEILVATFTCESTKMLRTAVNAFFDMALVLSETFEAFG</sequence>
<dbReference type="GO" id="GO:0005737">
    <property type="term" value="C:cytoplasm"/>
    <property type="evidence" value="ECO:0007669"/>
    <property type="project" value="UniProtKB-SubCell"/>
</dbReference>
<evidence type="ECO:0000256" key="3">
    <source>
        <dbReference type="ARBA" id="ARBA00007073"/>
    </source>
</evidence>